<dbReference type="PANTHER" id="PTHR18359">
    <property type="entry name" value="WD-REPEAT PROTEIN-RELATED"/>
    <property type="match status" value="1"/>
</dbReference>
<evidence type="ECO:0000256" key="5">
    <source>
        <dbReference type="ARBA" id="ARBA00023242"/>
    </source>
</evidence>
<dbReference type="GO" id="GO:0034388">
    <property type="term" value="C:Pwp2p-containing subcomplex of 90S preribosome"/>
    <property type="evidence" value="ECO:0007669"/>
    <property type="project" value="TreeGrafter"/>
</dbReference>
<dbReference type="InterPro" id="IPR015943">
    <property type="entry name" value="WD40/YVTN_repeat-like_dom_sf"/>
</dbReference>
<name>A0A0X3NI54_SCHSO</name>
<dbReference type="InterPro" id="IPR036322">
    <property type="entry name" value="WD40_repeat_dom_sf"/>
</dbReference>
<accession>A0A0X3NI54</accession>
<dbReference type="InterPro" id="IPR001680">
    <property type="entry name" value="WD40_rpt"/>
</dbReference>
<evidence type="ECO:0000256" key="4">
    <source>
        <dbReference type="ARBA" id="ARBA00022737"/>
    </source>
</evidence>
<keyword evidence="2" id="KW-0698">rRNA processing</keyword>
<dbReference type="EMBL" id="GEEE01023586">
    <property type="protein sequence ID" value="JAP39639.1"/>
    <property type="molecule type" value="Transcribed_RNA"/>
</dbReference>
<dbReference type="Gene3D" id="2.130.10.10">
    <property type="entry name" value="YVTN repeat-like/Quinoprotein amine dehydrogenase"/>
    <property type="match status" value="1"/>
</dbReference>
<reference evidence="7" key="1">
    <citation type="submission" date="2016-01" db="EMBL/GenBank/DDBJ databases">
        <title>Reference transcriptome for the parasite Schistocephalus solidus: insights into the molecular evolution of parasitism.</title>
        <authorList>
            <person name="Hebert F.O."/>
            <person name="Grambauer S."/>
            <person name="Barber I."/>
            <person name="Landry C.R."/>
            <person name="Aubin-Horth N."/>
        </authorList>
    </citation>
    <scope>NUCLEOTIDE SEQUENCE</scope>
</reference>
<evidence type="ECO:0000256" key="2">
    <source>
        <dbReference type="ARBA" id="ARBA00022552"/>
    </source>
</evidence>
<dbReference type="PANTHER" id="PTHR18359:SF0">
    <property type="entry name" value="U3 SMALL NUCLEOLAR RNA-ASSOCIATED PROTEIN 18 HOMOLOG"/>
    <property type="match status" value="1"/>
</dbReference>
<dbReference type="InterPro" id="IPR045161">
    <property type="entry name" value="Utp18"/>
</dbReference>
<evidence type="ECO:0000256" key="3">
    <source>
        <dbReference type="ARBA" id="ARBA00022574"/>
    </source>
</evidence>
<comment type="subcellular location">
    <subcellularLocation>
        <location evidence="1">Nucleus</location>
        <location evidence="1">Nucleolus</location>
    </subcellularLocation>
</comment>
<feature type="non-terminal residue" evidence="7">
    <location>
        <position position="1"/>
    </location>
</feature>
<evidence type="ECO:0000313" key="7">
    <source>
        <dbReference type="EMBL" id="JAP39639.1"/>
    </source>
</evidence>
<evidence type="ECO:0000256" key="6">
    <source>
        <dbReference type="ARBA" id="ARBA00025767"/>
    </source>
</evidence>
<keyword evidence="4" id="KW-0677">Repeat</keyword>
<comment type="similarity">
    <text evidence="6">Belongs to the WD repeat UTP18 family.</text>
</comment>
<dbReference type="Pfam" id="PF00400">
    <property type="entry name" value="WD40"/>
    <property type="match status" value="1"/>
</dbReference>
<keyword evidence="3" id="KW-0853">WD repeat</keyword>
<dbReference type="SMART" id="SM00320">
    <property type="entry name" value="WD40"/>
    <property type="match status" value="5"/>
</dbReference>
<dbReference type="AlphaFoldDB" id="A0A0X3NI54"/>
<gene>
    <name evidence="7" type="primary">UTP18</name>
    <name evidence="7" type="ORF">TR150507</name>
</gene>
<keyword evidence="5" id="KW-0539">Nucleus</keyword>
<dbReference type="SUPFAM" id="SSF50978">
    <property type="entry name" value="WD40 repeat-like"/>
    <property type="match status" value="1"/>
</dbReference>
<dbReference type="GO" id="GO:0032040">
    <property type="term" value="C:small-subunit processome"/>
    <property type="evidence" value="ECO:0007669"/>
    <property type="project" value="TreeGrafter"/>
</dbReference>
<dbReference type="GO" id="GO:0006364">
    <property type="term" value="P:rRNA processing"/>
    <property type="evidence" value="ECO:0007669"/>
    <property type="project" value="UniProtKB-KW"/>
</dbReference>
<organism evidence="7">
    <name type="scientific">Schistocephalus solidus</name>
    <name type="common">Tapeworm</name>
    <dbReference type="NCBI Taxonomy" id="70667"/>
    <lineage>
        <taxon>Eukaryota</taxon>
        <taxon>Metazoa</taxon>
        <taxon>Spiralia</taxon>
        <taxon>Lophotrochozoa</taxon>
        <taxon>Platyhelminthes</taxon>
        <taxon>Cestoda</taxon>
        <taxon>Eucestoda</taxon>
        <taxon>Diphyllobothriidea</taxon>
        <taxon>Diphyllobothriidae</taxon>
        <taxon>Schistocephalus</taxon>
    </lineage>
</organism>
<proteinExistence type="inferred from homology"/>
<sequence length="453" mass="50563">LLEFRPLNGPYLTRCMLRHFNGRNSNKMGELPDSEKSEFAIVTKPTRKRKPVKRKSVPLVTPETVEILPAWTDDGDDETDLGKDMNSCPAALDIKTRLEKRKKNRWSRLEVDVETIYSVLKTDEKLLDSSAVAMRRLCDANRERLSSGQLRAVEFNPRYQIFMTASSDTTLAFFKFEGSESSLMRDIVFQRFPIISAKFTTSGDRAILTGNKHYFKVYDLATGVETRPAALIGTTKDEVLRQCLISPKDHLAAFAGREGCVYLVDLRSFEKVGTTHSSGLVESLCFSKQGDLLNTFSSDGSVFIFDIRQTPRPVHRWADYSCSGAGCIAVSEDSKYIACSSHSGYVNLYTWWSVMDGSKAPKPLKSIGNLTTAVDQLLFHPNNKMLCMASSLEKAAVRLFDLESQRVYANFPACMGRLEEPTSIGVSPNGGFLSVGQANGHAALFRFESNPKY</sequence>
<evidence type="ECO:0000256" key="1">
    <source>
        <dbReference type="ARBA" id="ARBA00004604"/>
    </source>
</evidence>
<protein>
    <submittedName>
        <fullName evidence="7">U3 small nucleolar RNA-associated protein 18 homolog</fullName>
    </submittedName>
</protein>